<name>A0A7Y9WA42_9BURK</name>
<sequence length="144" mass="15204">MKSGLTADLLPDAADIYEPRNVGAGRNDPAPRAIESPIRGSIATYSRLVLHLDQAATTGYYWPAAGDTTLGLASVLLLFGALLVDVLFVLLGRPEFGAPITLPLSEFGVPGVPYPLFAPFIGFIWFAGLAVLPDDPPLFEPPAA</sequence>
<gene>
    <name evidence="2" type="ORF">GGD41_004015</name>
</gene>
<evidence type="ECO:0000313" key="3">
    <source>
        <dbReference type="Proteomes" id="UP000572540"/>
    </source>
</evidence>
<organism evidence="2 3">
    <name type="scientific">Paraburkholderia bryophila</name>
    <dbReference type="NCBI Taxonomy" id="420952"/>
    <lineage>
        <taxon>Bacteria</taxon>
        <taxon>Pseudomonadati</taxon>
        <taxon>Pseudomonadota</taxon>
        <taxon>Betaproteobacteria</taxon>
        <taxon>Burkholderiales</taxon>
        <taxon>Burkholderiaceae</taxon>
        <taxon>Paraburkholderia</taxon>
    </lineage>
</organism>
<keyword evidence="1" id="KW-0812">Transmembrane</keyword>
<keyword evidence="1" id="KW-1133">Transmembrane helix</keyword>
<keyword evidence="1" id="KW-0472">Membrane</keyword>
<dbReference type="EMBL" id="JACCAU010000001">
    <property type="protein sequence ID" value="NYH16787.1"/>
    <property type="molecule type" value="Genomic_DNA"/>
</dbReference>
<feature type="transmembrane region" description="Helical" evidence="1">
    <location>
        <begin position="70"/>
        <end position="91"/>
    </location>
</feature>
<dbReference type="AlphaFoldDB" id="A0A7Y9WA42"/>
<dbReference type="Proteomes" id="UP000572540">
    <property type="component" value="Unassembled WGS sequence"/>
</dbReference>
<proteinExistence type="predicted"/>
<evidence type="ECO:0000313" key="2">
    <source>
        <dbReference type="EMBL" id="NYH16787.1"/>
    </source>
</evidence>
<comment type="caution">
    <text evidence="2">The sequence shown here is derived from an EMBL/GenBank/DDBJ whole genome shotgun (WGS) entry which is preliminary data.</text>
</comment>
<reference evidence="2 3" key="1">
    <citation type="submission" date="2020-07" db="EMBL/GenBank/DDBJ databases">
        <title>Exploring microbial biodiversity for novel pathways involved in the catabolism of aromatic compounds derived from lignin.</title>
        <authorList>
            <person name="Elkins J."/>
        </authorList>
    </citation>
    <scope>NUCLEOTIDE SEQUENCE [LARGE SCALE GENOMIC DNA]</scope>
    <source>
        <strain evidence="2 3">H2C3B</strain>
    </source>
</reference>
<evidence type="ECO:0000256" key="1">
    <source>
        <dbReference type="SAM" id="Phobius"/>
    </source>
</evidence>
<accession>A0A7Y9WA42</accession>
<feature type="transmembrane region" description="Helical" evidence="1">
    <location>
        <begin position="112"/>
        <end position="132"/>
    </location>
</feature>
<protein>
    <submittedName>
        <fullName evidence="2">Uncharacterized protein</fullName>
    </submittedName>
</protein>